<sequence length="175" mass="18798">MFVKRVIMEHLARGDRLVITSTGAGKTRAAVAWASLATTLELRKAIESFHEVLTHSAVPSTALLSTSEADNKLPTITSGLVQSDASQQINLTGLGSFDLIEELRLFLDAIDLSIQQLVRVVESFLGIRHFDATGPAPPHAMSPCGVIRFAAPRIPRAPGCDRSMPITTNYHAPAA</sequence>
<gene>
    <name evidence="1" type="ORF">STRTUCAR8_03696</name>
</gene>
<reference evidence="1 2" key="1">
    <citation type="journal article" date="2011" name="Plasmid">
        <title>Streptomyces turgidiscabies Car8 contains a modular pathogenicity island that shares virulence genes with other actinobacterial plant pathogens.</title>
        <authorList>
            <person name="Huguet-Tapia J.C."/>
            <person name="Badger J.H."/>
            <person name="Loria R."/>
            <person name="Pettis G.S."/>
        </authorList>
    </citation>
    <scope>NUCLEOTIDE SEQUENCE [LARGE SCALE GENOMIC DNA]</scope>
    <source>
        <strain evidence="1 2">Car8</strain>
    </source>
</reference>
<name>L7ET14_STRT8</name>
<comment type="caution">
    <text evidence="1">The sequence shown here is derived from an EMBL/GenBank/DDBJ whole genome shotgun (WGS) entry which is preliminary data.</text>
</comment>
<accession>L7ET14</accession>
<dbReference type="EMBL" id="AEJB01000681">
    <property type="protein sequence ID" value="ELP61530.1"/>
    <property type="molecule type" value="Genomic_DNA"/>
</dbReference>
<keyword evidence="2" id="KW-1185">Reference proteome</keyword>
<dbReference type="AlphaFoldDB" id="L7ET14"/>
<evidence type="ECO:0000313" key="1">
    <source>
        <dbReference type="EMBL" id="ELP61530.1"/>
    </source>
</evidence>
<evidence type="ECO:0000313" key="2">
    <source>
        <dbReference type="Proteomes" id="UP000010931"/>
    </source>
</evidence>
<dbReference type="STRING" id="85558.T45_00373"/>
<proteinExistence type="predicted"/>
<protein>
    <submittedName>
        <fullName evidence="1">Uncharacterized protein</fullName>
    </submittedName>
</protein>
<organism evidence="1 2">
    <name type="scientific">Streptomyces turgidiscabies (strain Car8)</name>
    <dbReference type="NCBI Taxonomy" id="698760"/>
    <lineage>
        <taxon>Bacteria</taxon>
        <taxon>Bacillati</taxon>
        <taxon>Actinomycetota</taxon>
        <taxon>Actinomycetes</taxon>
        <taxon>Kitasatosporales</taxon>
        <taxon>Streptomycetaceae</taxon>
        <taxon>Streptomyces</taxon>
    </lineage>
</organism>
<dbReference type="Proteomes" id="UP000010931">
    <property type="component" value="Unassembled WGS sequence"/>
</dbReference>